<gene>
    <name evidence="1" type="ORF">DNHGIG_35110</name>
</gene>
<sequence>MVAINGWNVQALDNATSLFISQDQRTVLVRANNQYLSEITIGDTILISSSPESEVRVDAENKKITVGLKLRR</sequence>
<reference evidence="1" key="1">
    <citation type="journal article" date="2023" name="Int. J. Syst. Evol. Microbiol.">
        <title>Collibacillus ludicampi gen. nov., sp. nov., a new soil bacterium of the family Alicyclobacillaceae.</title>
        <authorList>
            <person name="Jojima T."/>
            <person name="Ioku Y."/>
            <person name="Fukuta Y."/>
            <person name="Shirasaka N."/>
            <person name="Matsumura Y."/>
            <person name="Mori M."/>
        </authorList>
    </citation>
    <scope>NUCLEOTIDE SEQUENCE</scope>
    <source>
        <strain evidence="1">TP075</strain>
    </source>
</reference>
<comment type="caution">
    <text evidence="1">The sequence shown here is derived from an EMBL/GenBank/DDBJ whole genome shotgun (WGS) entry which is preliminary data.</text>
</comment>
<evidence type="ECO:0000313" key="2">
    <source>
        <dbReference type="Proteomes" id="UP001057291"/>
    </source>
</evidence>
<accession>A0AAV4LJC9</accession>
<evidence type="ECO:0000313" key="1">
    <source>
        <dbReference type="EMBL" id="GIM47962.1"/>
    </source>
</evidence>
<dbReference type="AlphaFoldDB" id="A0AAV4LJC9"/>
<organism evidence="1 2">
    <name type="scientific">Collibacillus ludicampi</name>
    <dbReference type="NCBI Taxonomy" id="2771369"/>
    <lineage>
        <taxon>Bacteria</taxon>
        <taxon>Bacillati</taxon>
        <taxon>Bacillota</taxon>
        <taxon>Bacilli</taxon>
        <taxon>Bacillales</taxon>
        <taxon>Alicyclobacillaceae</taxon>
        <taxon>Collibacillus</taxon>
    </lineage>
</organism>
<dbReference type="Proteomes" id="UP001057291">
    <property type="component" value="Unassembled WGS sequence"/>
</dbReference>
<dbReference type="RefSeq" id="WP_282200891.1">
    <property type="nucleotide sequence ID" value="NZ_BOQE01000001.1"/>
</dbReference>
<protein>
    <submittedName>
        <fullName evidence="1">Uncharacterized protein</fullName>
    </submittedName>
</protein>
<name>A0AAV4LJC9_9BACL</name>
<dbReference type="EMBL" id="BOQE01000001">
    <property type="protein sequence ID" value="GIM47962.1"/>
    <property type="molecule type" value="Genomic_DNA"/>
</dbReference>
<keyword evidence="2" id="KW-1185">Reference proteome</keyword>
<proteinExistence type="predicted"/>